<sequence>MSQVLSRLFLRNLRVLNRTPIADREMEEAVTEPRTRQTRTQSQLETIGEKVQQLHAPSQVEVHMQMQEDVTNELNVEQ</sequence>
<comment type="caution">
    <text evidence="1">The sequence shown here is derived from an EMBL/GenBank/DDBJ whole genome shotgun (WGS) entry which is preliminary data.</text>
</comment>
<dbReference type="Proteomes" id="UP000691718">
    <property type="component" value="Unassembled WGS sequence"/>
</dbReference>
<gene>
    <name evidence="1" type="ORF">PAPOLLO_LOCUS15164</name>
</gene>
<organism evidence="1 2">
    <name type="scientific">Parnassius apollo</name>
    <name type="common">Apollo butterfly</name>
    <name type="synonym">Papilio apollo</name>
    <dbReference type="NCBI Taxonomy" id="110799"/>
    <lineage>
        <taxon>Eukaryota</taxon>
        <taxon>Metazoa</taxon>
        <taxon>Ecdysozoa</taxon>
        <taxon>Arthropoda</taxon>
        <taxon>Hexapoda</taxon>
        <taxon>Insecta</taxon>
        <taxon>Pterygota</taxon>
        <taxon>Neoptera</taxon>
        <taxon>Endopterygota</taxon>
        <taxon>Lepidoptera</taxon>
        <taxon>Glossata</taxon>
        <taxon>Ditrysia</taxon>
        <taxon>Papilionoidea</taxon>
        <taxon>Papilionidae</taxon>
        <taxon>Parnassiinae</taxon>
        <taxon>Parnassini</taxon>
        <taxon>Parnassius</taxon>
        <taxon>Parnassius</taxon>
    </lineage>
</organism>
<evidence type="ECO:0000313" key="2">
    <source>
        <dbReference type="Proteomes" id="UP000691718"/>
    </source>
</evidence>
<evidence type="ECO:0000313" key="1">
    <source>
        <dbReference type="EMBL" id="CAG5009073.1"/>
    </source>
</evidence>
<accession>A0A8S3XAT1</accession>
<dbReference type="AlphaFoldDB" id="A0A8S3XAT1"/>
<reference evidence="1" key="1">
    <citation type="submission" date="2021-04" db="EMBL/GenBank/DDBJ databases">
        <authorList>
            <person name="Tunstrom K."/>
        </authorList>
    </citation>
    <scope>NUCLEOTIDE SEQUENCE</scope>
</reference>
<proteinExistence type="predicted"/>
<keyword evidence="2" id="KW-1185">Reference proteome</keyword>
<dbReference type="EMBL" id="CAJQZP010001023">
    <property type="protein sequence ID" value="CAG5009073.1"/>
    <property type="molecule type" value="Genomic_DNA"/>
</dbReference>
<protein>
    <submittedName>
        <fullName evidence="1">(apollo) hypothetical protein</fullName>
    </submittedName>
</protein>
<name>A0A8S3XAT1_PARAO</name>